<dbReference type="Gene3D" id="3.30.70.100">
    <property type="match status" value="1"/>
</dbReference>
<dbReference type="PANTHER" id="PTHR45811">
    <property type="entry name" value="COPPER TRANSPORT PROTEIN FAMILY-RELATED"/>
    <property type="match status" value="1"/>
</dbReference>
<dbReference type="EMBL" id="AMZH03011211">
    <property type="protein sequence ID" value="RRT53308.1"/>
    <property type="molecule type" value="Genomic_DNA"/>
</dbReference>
<sequence length="114" mass="13279">MTVGFSSFMSMDIEWIAVRIQNHEEEDDETQRERGLIGYLEGWKLLSLPPSCPCYRTVSVSVDMKQKKLTVIGFCDPIVVVFKLRKHWYAEFVLIGRANEPGRGRVKERRETRS</sequence>
<dbReference type="PANTHER" id="PTHR45811:SF49">
    <property type="entry name" value="OS04G0667600 PROTEIN"/>
    <property type="match status" value="1"/>
</dbReference>
<protein>
    <submittedName>
        <fullName evidence="2">Uncharacterized protein</fullName>
    </submittedName>
</protein>
<evidence type="ECO:0000313" key="2">
    <source>
        <dbReference type="EMBL" id="RRT53308.1"/>
    </source>
</evidence>
<keyword evidence="1" id="KW-0479">Metal-binding</keyword>
<accession>A0A426YNM0</accession>
<dbReference type="Proteomes" id="UP000287651">
    <property type="component" value="Unassembled WGS sequence"/>
</dbReference>
<comment type="caution">
    <text evidence="2">The sequence shown here is derived from an EMBL/GenBank/DDBJ whole genome shotgun (WGS) entry which is preliminary data.</text>
</comment>
<evidence type="ECO:0000313" key="3">
    <source>
        <dbReference type="Proteomes" id="UP000287651"/>
    </source>
</evidence>
<gene>
    <name evidence="2" type="ORF">B296_00002800</name>
</gene>
<evidence type="ECO:0000256" key="1">
    <source>
        <dbReference type="ARBA" id="ARBA00022723"/>
    </source>
</evidence>
<proteinExistence type="predicted"/>
<reference evidence="2 3" key="1">
    <citation type="journal article" date="2014" name="Agronomy (Basel)">
        <title>A Draft Genome Sequence for Ensete ventricosum, the Drought-Tolerant Tree Against Hunger.</title>
        <authorList>
            <person name="Harrison J."/>
            <person name="Moore K.A."/>
            <person name="Paszkiewicz K."/>
            <person name="Jones T."/>
            <person name="Grant M."/>
            <person name="Ambacheew D."/>
            <person name="Muzemil S."/>
            <person name="Studholme D.J."/>
        </authorList>
    </citation>
    <scope>NUCLEOTIDE SEQUENCE [LARGE SCALE GENOMIC DNA]</scope>
</reference>
<name>A0A426YNM0_ENSVE</name>
<dbReference type="AlphaFoldDB" id="A0A426YNM0"/>
<dbReference type="InterPro" id="IPR051863">
    <property type="entry name" value="HIPP"/>
</dbReference>
<organism evidence="2 3">
    <name type="scientific">Ensete ventricosum</name>
    <name type="common">Abyssinian banana</name>
    <name type="synonym">Musa ensete</name>
    <dbReference type="NCBI Taxonomy" id="4639"/>
    <lineage>
        <taxon>Eukaryota</taxon>
        <taxon>Viridiplantae</taxon>
        <taxon>Streptophyta</taxon>
        <taxon>Embryophyta</taxon>
        <taxon>Tracheophyta</taxon>
        <taxon>Spermatophyta</taxon>
        <taxon>Magnoliopsida</taxon>
        <taxon>Liliopsida</taxon>
        <taxon>Zingiberales</taxon>
        <taxon>Musaceae</taxon>
        <taxon>Ensete</taxon>
    </lineage>
</organism>
<dbReference type="GO" id="GO:0046872">
    <property type="term" value="F:metal ion binding"/>
    <property type="evidence" value="ECO:0007669"/>
    <property type="project" value="UniProtKB-KW"/>
</dbReference>